<keyword evidence="6 11" id="KW-0798">TonB box</keyword>
<keyword evidence="8" id="KW-0675">Receptor</keyword>
<dbReference type="Proteomes" id="UP000231960">
    <property type="component" value="Unassembled WGS sequence"/>
</dbReference>
<dbReference type="InterPro" id="IPR012910">
    <property type="entry name" value="Plug_dom"/>
</dbReference>
<comment type="similarity">
    <text evidence="10 11">Belongs to the TonB-dependent receptor family.</text>
</comment>
<dbReference type="AlphaFoldDB" id="A0A2M9R2E1"/>
<dbReference type="InterPro" id="IPR039426">
    <property type="entry name" value="TonB-dep_rcpt-like"/>
</dbReference>
<keyword evidence="7 10" id="KW-0472">Membrane</keyword>
<evidence type="ECO:0000256" key="1">
    <source>
        <dbReference type="ARBA" id="ARBA00004571"/>
    </source>
</evidence>
<evidence type="ECO:0000256" key="8">
    <source>
        <dbReference type="ARBA" id="ARBA00023170"/>
    </source>
</evidence>
<keyword evidence="3 10" id="KW-1134">Transmembrane beta strand</keyword>
<keyword evidence="2 10" id="KW-0813">Transport</keyword>
<evidence type="ECO:0000313" key="14">
    <source>
        <dbReference type="EMBL" id="PJR03024.1"/>
    </source>
</evidence>
<dbReference type="GO" id="GO:0009279">
    <property type="term" value="C:cell outer membrane"/>
    <property type="evidence" value="ECO:0007669"/>
    <property type="project" value="UniProtKB-SubCell"/>
</dbReference>
<protein>
    <recommendedName>
        <fullName evidence="16">TonB-dependent receptor</fullName>
    </recommendedName>
</protein>
<dbReference type="InterPro" id="IPR037066">
    <property type="entry name" value="Plug_dom_sf"/>
</dbReference>
<dbReference type="OrthoDB" id="9762903at2"/>
<name>A0A2M9R2E1_9FLAO</name>
<evidence type="ECO:0000256" key="10">
    <source>
        <dbReference type="PROSITE-ProRule" id="PRU01360"/>
    </source>
</evidence>
<dbReference type="RefSeq" id="WP_100678763.1">
    <property type="nucleotide sequence ID" value="NZ_NIPO01000003.1"/>
</dbReference>
<dbReference type="EMBL" id="NIPO01000003">
    <property type="protein sequence ID" value="PJR03024.1"/>
    <property type="molecule type" value="Genomic_DNA"/>
</dbReference>
<dbReference type="Gene3D" id="2.40.170.20">
    <property type="entry name" value="TonB-dependent receptor, beta-barrel domain"/>
    <property type="match status" value="1"/>
</dbReference>
<dbReference type="Gene3D" id="2.170.130.10">
    <property type="entry name" value="TonB-dependent receptor, plug domain"/>
    <property type="match status" value="1"/>
</dbReference>
<dbReference type="InterPro" id="IPR000531">
    <property type="entry name" value="Beta-barrel_TonB"/>
</dbReference>
<evidence type="ECO:0000256" key="9">
    <source>
        <dbReference type="ARBA" id="ARBA00023237"/>
    </source>
</evidence>
<keyword evidence="4 10" id="KW-0812">Transmembrane</keyword>
<dbReference type="GO" id="GO:0015344">
    <property type="term" value="F:siderophore uptake transmembrane transporter activity"/>
    <property type="evidence" value="ECO:0007669"/>
    <property type="project" value="TreeGrafter"/>
</dbReference>
<feature type="domain" description="TonB-dependent receptor plug" evidence="13">
    <location>
        <begin position="51"/>
        <end position="143"/>
    </location>
</feature>
<organism evidence="14 15">
    <name type="scientific">Avrilella dinanensis</name>
    <dbReference type="NCBI Taxonomy" id="2008672"/>
    <lineage>
        <taxon>Bacteria</taxon>
        <taxon>Pseudomonadati</taxon>
        <taxon>Bacteroidota</taxon>
        <taxon>Flavobacteriia</taxon>
        <taxon>Flavobacteriales</taxon>
        <taxon>Flavobacteriaceae</taxon>
        <taxon>Avrilella</taxon>
    </lineage>
</organism>
<reference evidence="14 15" key="1">
    <citation type="submission" date="2017-06" db="EMBL/GenBank/DDBJ databases">
        <title>Description of Avrilella dinanensis gen. nov. sp. nov.</title>
        <authorList>
            <person name="Leyer C."/>
            <person name="Sassi M."/>
            <person name="Minet J."/>
            <person name="Kayal S."/>
            <person name="Cattoir V."/>
        </authorList>
    </citation>
    <scope>NUCLEOTIDE SEQUENCE [LARGE SCALE GENOMIC DNA]</scope>
    <source>
        <strain evidence="14 15">UR159</strain>
    </source>
</reference>
<evidence type="ECO:0000259" key="13">
    <source>
        <dbReference type="Pfam" id="PF07715"/>
    </source>
</evidence>
<dbReference type="GO" id="GO:0044718">
    <property type="term" value="P:siderophore transmembrane transport"/>
    <property type="evidence" value="ECO:0007669"/>
    <property type="project" value="TreeGrafter"/>
</dbReference>
<feature type="domain" description="TonB-dependent receptor-like beta-barrel" evidence="12">
    <location>
        <begin position="167"/>
        <end position="584"/>
    </location>
</feature>
<sequence length="610" mass="70228">MKLIYLFITGFCILPVYAQDSLVHTELNELIIVDNRLQTHNNSQNLHILSDTLINRNTSTFTDFLLVNSPVYFKENGAGMVSSPSFRGTTAQQTAVLWNGIEINSLLLGQSDFNSLSFKEYDHIAIKAGGGSVLYGSGAIGGTIHLNNTVRFAPHFDQQIQLSAGSFDTYRANYNVSAGSNHWFVQANYNHNQSQNDYEVKNRSWKNTNGEYENHSLSTTLAYRINLYNEIQFLSNYYQDERHFALVSPRQIKSKYQNETARNLLVWKLNNRQLVSNLRLGYLYEKFKYSENLNTNSYSDGAINTLLAKHDLDYKISERFSLSSILYFRNHRNGGDKSSLENVNQNVFSAAVLGRYEWSENTGIEAGLKREWTGIYDSPNLFSAGWYQKFSDNYSAKINLSRNFRAPTLNDIYWKPGGNKDLKSESSYQVDWEQTIAIGKTTLQTNVYWIQIDNMIRWLPTSGGFWAAENTEKVEIKGMEINYHIPLIIKHFPLTANIGYTFNESVDKKTDKLLIYTPKHKIFGGLNFKFHDFLFRLQGYYNGKVYTTAENNERNTINPYGILNADLGYAFNEKMSLYFNIRNLTDSQYENVENRPMPGRNYNVQMIINL</sequence>
<dbReference type="Pfam" id="PF07715">
    <property type="entry name" value="Plug"/>
    <property type="match status" value="1"/>
</dbReference>
<gene>
    <name evidence="14" type="ORF">CDL10_11210</name>
</gene>
<evidence type="ECO:0000256" key="3">
    <source>
        <dbReference type="ARBA" id="ARBA00022452"/>
    </source>
</evidence>
<dbReference type="Pfam" id="PF00593">
    <property type="entry name" value="TonB_dep_Rec_b-barrel"/>
    <property type="match status" value="1"/>
</dbReference>
<evidence type="ECO:0000256" key="4">
    <source>
        <dbReference type="ARBA" id="ARBA00022692"/>
    </source>
</evidence>
<dbReference type="PANTHER" id="PTHR30069">
    <property type="entry name" value="TONB-DEPENDENT OUTER MEMBRANE RECEPTOR"/>
    <property type="match status" value="1"/>
</dbReference>
<evidence type="ECO:0000313" key="15">
    <source>
        <dbReference type="Proteomes" id="UP000231960"/>
    </source>
</evidence>
<dbReference type="InterPro" id="IPR036942">
    <property type="entry name" value="Beta-barrel_TonB_sf"/>
</dbReference>
<keyword evidence="15" id="KW-1185">Reference proteome</keyword>
<evidence type="ECO:0000259" key="12">
    <source>
        <dbReference type="Pfam" id="PF00593"/>
    </source>
</evidence>
<evidence type="ECO:0008006" key="16">
    <source>
        <dbReference type="Google" id="ProtNLM"/>
    </source>
</evidence>
<keyword evidence="5" id="KW-0732">Signal</keyword>
<accession>A0A2M9R2E1</accession>
<comment type="caution">
    <text evidence="14">The sequence shown here is derived from an EMBL/GenBank/DDBJ whole genome shotgun (WGS) entry which is preliminary data.</text>
</comment>
<evidence type="ECO:0000256" key="6">
    <source>
        <dbReference type="ARBA" id="ARBA00023077"/>
    </source>
</evidence>
<dbReference type="PANTHER" id="PTHR30069:SF29">
    <property type="entry name" value="HEMOGLOBIN AND HEMOGLOBIN-HAPTOGLOBIN-BINDING PROTEIN 1-RELATED"/>
    <property type="match status" value="1"/>
</dbReference>
<proteinExistence type="inferred from homology"/>
<evidence type="ECO:0000256" key="2">
    <source>
        <dbReference type="ARBA" id="ARBA00022448"/>
    </source>
</evidence>
<keyword evidence="9 10" id="KW-0998">Cell outer membrane</keyword>
<evidence type="ECO:0000256" key="11">
    <source>
        <dbReference type="RuleBase" id="RU003357"/>
    </source>
</evidence>
<dbReference type="PROSITE" id="PS52016">
    <property type="entry name" value="TONB_DEPENDENT_REC_3"/>
    <property type="match status" value="1"/>
</dbReference>
<comment type="subcellular location">
    <subcellularLocation>
        <location evidence="1 10">Cell outer membrane</location>
        <topology evidence="1 10">Multi-pass membrane protein</topology>
    </subcellularLocation>
</comment>
<evidence type="ECO:0000256" key="7">
    <source>
        <dbReference type="ARBA" id="ARBA00023136"/>
    </source>
</evidence>
<evidence type="ECO:0000256" key="5">
    <source>
        <dbReference type="ARBA" id="ARBA00022729"/>
    </source>
</evidence>
<dbReference type="SUPFAM" id="SSF56935">
    <property type="entry name" value="Porins"/>
    <property type="match status" value="1"/>
</dbReference>